<evidence type="ECO:0000256" key="2">
    <source>
        <dbReference type="SAM" id="MobiDB-lite"/>
    </source>
</evidence>
<protein>
    <submittedName>
        <fullName evidence="3">Uncharacterized protein</fullName>
    </submittedName>
</protein>
<feature type="region of interest" description="Disordered" evidence="2">
    <location>
        <begin position="251"/>
        <end position="275"/>
    </location>
</feature>
<proteinExistence type="predicted"/>
<feature type="compositionally biased region" description="Polar residues" evidence="2">
    <location>
        <begin position="251"/>
        <end position="263"/>
    </location>
</feature>
<dbReference type="OrthoDB" id="264751at2"/>
<evidence type="ECO:0000313" key="4">
    <source>
        <dbReference type="Proteomes" id="UP000237819"/>
    </source>
</evidence>
<sequence>MTANPEQLLQVGYPALEEALGQLKAHNQGLEQFIEELVAELGRLSDEFQRRSHEASQAAAQHAVDADAAAQSSAELAQLRETISHREQSLAAAELQLAAARAEAEQYKAQSGSSAADLAQIAEMQNRNAELERQLRDSAAAQRELEESRGEIAHLKQQLAAVKIELLDAQQQFERGVSYGEGHEEDEFVELEDELARVRSRAAELTATVDRQQREIAAERAEWSTELKSMRTLLERQSGALPTRAVAADESLSSTSVGTNTVVRETAPPRSLGTEKVVDSVLAQFAKLQRDINRRRTNGQNR</sequence>
<dbReference type="EMBL" id="PUHZ01000026">
    <property type="protein sequence ID" value="PQO41545.1"/>
    <property type="molecule type" value="Genomic_DNA"/>
</dbReference>
<feature type="coiled-coil region" evidence="1">
    <location>
        <begin position="76"/>
        <end position="222"/>
    </location>
</feature>
<dbReference type="RefSeq" id="WP_105339369.1">
    <property type="nucleotide sequence ID" value="NZ_PUHZ01000026.1"/>
</dbReference>
<dbReference type="Proteomes" id="UP000237819">
    <property type="component" value="Unassembled WGS sequence"/>
</dbReference>
<evidence type="ECO:0000313" key="3">
    <source>
        <dbReference type="EMBL" id="PQO41545.1"/>
    </source>
</evidence>
<comment type="caution">
    <text evidence="3">The sequence shown here is derived from an EMBL/GenBank/DDBJ whole genome shotgun (WGS) entry which is preliminary data.</text>
</comment>
<feature type="coiled-coil region" evidence="1">
    <location>
        <begin position="16"/>
        <end position="47"/>
    </location>
</feature>
<dbReference type="AlphaFoldDB" id="A0A2S8GAR0"/>
<reference evidence="3 4" key="1">
    <citation type="submission" date="2018-02" db="EMBL/GenBank/DDBJ databases">
        <title>Comparative genomes isolates from brazilian mangrove.</title>
        <authorList>
            <person name="Araujo J.E."/>
            <person name="Taketani R.G."/>
            <person name="Silva M.C.P."/>
            <person name="Loureco M.V."/>
            <person name="Andreote F.D."/>
        </authorList>
    </citation>
    <scope>NUCLEOTIDE SEQUENCE [LARGE SCALE GENOMIC DNA]</scope>
    <source>
        <strain evidence="3 4">Nap-Phe MGV</strain>
    </source>
</reference>
<evidence type="ECO:0000256" key="1">
    <source>
        <dbReference type="SAM" id="Coils"/>
    </source>
</evidence>
<dbReference type="Gene3D" id="1.10.287.1490">
    <property type="match status" value="1"/>
</dbReference>
<keyword evidence="1" id="KW-0175">Coiled coil</keyword>
<organism evidence="3 4">
    <name type="scientific">Blastopirellula marina</name>
    <dbReference type="NCBI Taxonomy" id="124"/>
    <lineage>
        <taxon>Bacteria</taxon>
        <taxon>Pseudomonadati</taxon>
        <taxon>Planctomycetota</taxon>
        <taxon>Planctomycetia</taxon>
        <taxon>Pirellulales</taxon>
        <taxon>Pirellulaceae</taxon>
        <taxon>Blastopirellula</taxon>
    </lineage>
</organism>
<name>A0A2S8GAR0_9BACT</name>
<gene>
    <name evidence="3" type="ORF">C5Y93_31030</name>
</gene>
<accession>A0A2S8GAR0</accession>